<dbReference type="GO" id="GO:0005856">
    <property type="term" value="C:cytoskeleton"/>
    <property type="evidence" value="ECO:0007669"/>
    <property type="project" value="TreeGrafter"/>
</dbReference>
<reference evidence="10 11" key="1">
    <citation type="journal article" date="2011" name="Cell">
        <title>The monarch butterfly genome yields insights into long-distance migration.</title>
        <authorList>
            <person name="Zhan S."/>
            <person name="Merlin C."/>
            <person name="Boore J.L."/>
            <person name="Reppert S.M."/>
        </authorList>
    </citation>
    <scope>NUCLEOTIDE SEQUENCE [LARGE SCALE GENOMIC DNA]</scope>
    <source>
        <strain evidence="10">F-2</strain>
    </source>
</reference>
<evidence type="ECO:0000256" key="2">
    <source>
        <dbReference type="ARBA" id="ARBA00022741"/>
    </source>
</evidence>
<protein>
    <recommendedName>
        <fullName evidence="9">Protein kinase domain-containing protein</fullName>
    </recommendedName>
</protein>
<evidence type="ECO:0000256" key="8">
    <source>
        <dbReference type="SAM" id="MobiDB-lite"/>
    </source>
</evidence>
<dbReference type="PROSITE" id="PS00108">
    <property type="entry name" value="PROTEIN_KINASE_ST"/>
    <property type="match status" value="1"/>
</dbReference>
<dbReference type="InterPro" id="IPR011009">
    <property type="entry name" value="Kinase-like_dom_sf"/>
</dbReference>
<dbReference type="InterPro" id="IPR000719">
    <property type="entry name" value="Prot_kinase_dom"/>
</dbReference>
<keyword evidence="7" id="KW-0175">Coiled coil</keyword>
<feature type="binding site" evidence="6">
    <location>
        <position position="119"/>
    </location>
    <ligand>
        <name>ATP</name>
        <dbReference type="ChEBI" id="CHEBI:30616"/>
    </ligand>
</feature>
<dbReference type="Pfam" id="PF00069">
    <property type="entry name" value="Pkinase"/>
    <property type="match status" value="1"/>
</dbReference>
<dbReference type="InterPro" id="IPR050839">
    <property type="entry name" value="Rho-assoc_Ser/Thr_Kinase"/>
</dbReference>
<feature type="domain" description="Protein kinase" evidence="9">
    <location>
        <begin position="86"/>
        <end position="362"/>
    </location>
</feature>
<dbReference type="PANTHER" id="PTHR22988:SF71">
    <property type="entry name" value="CITRON RHO-INTERACTING KINASE"/>
    <property type="match status" value="1"/>
</dbReference>
<dbReference type="STRING" id="278856.A0A212FML1"/>
<sequence length="1036" mass="116917">MEPSKEAIAVRITRLNRQIIGKVTNGTNKLGKKIDRESLLDALTVLYDECNDDPVKKCDELVRTFVDKYRSALAELRRARVCISDFEIIQLIGRGHYGEVHMVREKQTADVYALKSVRKEQARKRVVGAEDERDILATASGNWIPKLQYAFQDSNNLYLVMELCNGGDLAGLLSRQNHPLSERDAAFYIAEVAHALKALHGMGYVHRDVKPQNIFLDRCGHVKLGDFGSCARLSEGGCVVGGTADYVAPELLSSDCTTAHTVCLEYCRRVNTAISACDYWSLGVVAFELVTLKRPFSNSDNDTMAQILSNIQKYERGPNSEPPFEPPPHSPSSSWRSLVAGLLRVQPARRFNYLDTLQHSALSHLALHAIRDQAPPWVPHLRGAEDTTYLPAPERVPSPPSAAPFRTRPPFAGQLPFVGYSYMAPEEEDSHSGGFSTSHDCTAIDLATYKSAEKLASLRGREIASLQNKLVAAEAAAEAAASEAAERLERQIEVEKEERRALQRSNQELTDCINQRSKSELKAVQAQASELQTERDSLKEDLARLEARVRELQIECNNALAEADSARAQHKHYKDIVHHVHELRHRWLTEINVKPIDTIAQERALRRQTVCGSEAAAEGAAREARARKHAEEQLAKSEEQLQRLRKDLDAANEQADKAQELLRDKERIITTANDQIIDLQTQLAQERVRAATLAAQVQAAERSVSEAVARETALEEQSERTQARLLQRLEAADSRLAAALHDHGRHAEKVTTLEQLVRQLEREVSALENRSCPRCVENEAKKVQVTSGTNTEDSEDALENRDNRSETESYGDATAHAQVSLLKEQLERAEAQLLTRGEEIAALRQEARTANLARWRKEKEFNDLSIDAKVTARDLKRNEERLQSALEARRSAEDKAALVHKEITTLKPQLELLKKDVDRYKELAEKLQKSNEVLQVEVDRSRNDIRKLKSELQYSEQRRLHAEHHEQEATSERDRLRSERAPLVEERDGLMQSYLTQILSNTYNKTTYVYVRLNAVPTIQLHSTPRLDRLFEHLET</sequence>
<dbReference type="SUPFAM" id="SSF56112">
    <property type="entry name" value="Protein kinase-like (PK-like)"/>
    <property type="match status" value="1"/>
</dbReference>
<dbReference type="InterPro" id="IPR008271">
    <property type="entry name" value="Ser/Thr_kinase_AS"/>
</dbReference>
<dbReference type="GO" id="GO:0005524">
    <property type="term" value="F:ATP binding"/>
    <property type="evidence" value="ECO:0007669"/>
    <property type="project" value="UniProtKB-UniRule"/>
</dbReference>
<dbReference type="SMART" id="SM00220">
    <property type="entry name" value="S_TKc"/>
    <property type="match status" value="1"/>
</dbReference>
<keyword evidence="11" id="KW-1185">Reference proteome</keyword>
<evidence type="ECO:0000256" key="6">
    <source>
        <dbReference type="PROSITE-ProRule" id="PRU10141"/>
    </source>
</evidence>
<feature type="region of interest" description="Disordered" evidence="8">
    <location>
        <begin position="956"/>
        <end position="979"/>
    </location>
</feature>
<feature type="coiled-coil region" evidence="7">
    <location>
        <begin position="463"/>
        <end position="569"/>
    </location>
</feature>
<feature type="coiled-coil region" evidence="7">
    <location>
        <begin position="620"/>
        <end position="717"/>
    </location>
</feature>
<evidence type="ECO:0000313" key="11">
    <source>
        <dbReference type="Proteomes" id="UP000007151"/>
    </source>
</evidence>
<organism evidence="10 11">
    <name type="scientific">Danaus plexippus plexippus</name>
    <dbReference type="NCBI Taxonomy" id="278856"/>
    <lineage>
        <taxon>Eukaryota</taxon>
        <taxon>Metazoa</taxon>
        <taxon>Ecdysozoa</taxon>
        <taxon>Arthropoda</taxon>
        <taxon>Hexapoda</taxon>
        <taxon>Insecta</taxon>
        <taxon>Pterygota</taxon>
        <taxon>Neoptera</taxon>
        <taxon>Endopterygota</taxon>
        <taxon>Lepidoptera</taxon>
        <taxon>Glossata</taxon>
        <taxon>Ditrysia</taxon>
        <taxon>Papilionoidea</taxon>
        <taxon>Nymphalidae</taxon>
        <taxon>Danainae</taxon>
        <taxon>Danaini</taxon>
        <taxon>Danaina</taxon>
        <taxon>Danaus</taxon>
        <taxon>Danaus</taxon>
    </lineage>
</organism>
<dbReference type="InterPro" id="IPR017441">
    <property type="entry name" value="Protein_kinase_ATP_BS"/>
</dbReference>
<dbReference type="eggNOG" id="KOG0612">
    <property type="taxonomic scope" value="Eukaryota"/>
</dbReference>
<dbReference type="PROSITE" id="PS50011">
    <property type="entry name" value="PROTEIN_KINASE_DOM"/>
    <property type="match status" value="1"/>
</dbReference>
<dbReference type="GO" id="GO:0004674">
    <property type="term" value="F:protein serine/threonine kinase activity"/>
    <property type="evidence" value="ECO:0007669"/>
    <property type="project" value="UniProtKB-EC"/>
</dbReference>
<evidence type="ECO:0000259" key="9">
    <source>
        <dbReference type="PROSITE" id="PS50011"/>
    </source>
</evidence>
<proteinExistence type="predicted"/>
<evidence type="ECO:0000256" key="7">
    <source>
        <dbReference type="SAM" id="Coils"/>
    </source>
</evidence>
<dbReference type="Proteomes" id="UP000007151">
    <property type="component" value="Unassembled WGS sequence"/>
</dbReference>
<evidence type="ECO:0000256" key="3">
    <source>
        <dbReference type="ARBA" id="ARBA00022840"/>
    </source>
</evidence>
<comment type="catalytic activity">
    <reaction evidence="4">
        <text>L-threonyl-[protein] + ATP = O-phospho-L-threonyl-[protein] + ADP + H(+)</text>
        <dbReference type="Rhea" id="RHEA:46608"/>
        <dbReference type="Rhea" id="RHEA-COMP:11060"/>
        <dbReference type="Rhea" id="RHEA-COMP:11605"/>
        <dbReference type="ChEBI" id="CHEBI:15378"/>
        <dbReference type="ChEBI" id="CHEBI:30013"/>
        <dbReference type="ChEBI" id="CHEBI:30616"/>
        <dbReference type="ChEBI" id="CHEBI:61977"/>
        <dbReference type="ChEBI" id="CHEBI:456216"/>
        <dbReference type="EC" id="2.7.11.1"/>
    </reaction>
</comment>
<dbReference type="Gene3D" id="1.10.510.10">
    <property type="entry name" value="Transferase(Phosphotransferase) domain 1"/>
    <property type="match status" value="1"/>
</dbReference>
<evidence type="ECO:0000256" key="1">
    <source>
        <dbReference type="ARBA" id="ARBA00022553"/>
    </source>
</evidence>
<evidence type="ECO:0000256" key="5">
    <source>
        <dbReference type="ARBA" id="ARBA00048679"/>
    </source>
</evidence>
<accession>A0A212FML1</accession>
<dbReference type="PANTHER" id="PTHR22988">
    <property type="entry name" value="MYOTONIC DYSTROPHY S/T KINASE-RELATED"/>
    <property type="match status" value="1"/>
</dbReference>
<comment type="catalytic activity">
    <reaction evidence="5">
        <text>L-seryl-[protein] + ATP = O-phospho-L-seryl-[protein] + ADP + H(+)</text>
        <dbReference type="Rhea" id="RHEA:17989"/>
        <dbReference type="Rhea" id="RHEA-COMP:9863"/>
        <dbReference type="Rhea" id="RHEA-COMP:11604"/>
        <dbReference type="ChEBI" id="CHEBI:15378"/>
        <dbReference type="ChEBI" id="CHEBI:29999"/>
        <dbReference type="ChEBI" id="CHEBI:30616"/>
        <dbReference type="ChEBI" id="CHEBI:83421"/>
        <dbReference type="ChEBI" id="CHEBI:456216"/>
        <dbReference type="EC" id="2.7.11.1"/>
    </reaction>
</comment>
<keyword evidence="2 6" id="KW-0547">Nucleotide-binding</keyword>
<gene>
    <name evidence="10" type="ORF">KGM_206900</name>
</gene>
<dbReference type="InParanoid" id="A0A212FML1"/>
<dbReference type="GO" id="GO:0005737">
    <property type="term" value="C:cytoplasm"/>
    <property type="evidence" value="ECO:0007669"/>
    <property type="project" value="TreeGrafter"/>
</dbReference>
<feature type="coiled-coil region" evidence="7">
    <location>
        <begin position="743"/>
        <end position="770"/>
    </location>
</feature>
<dbReference type="GO" id="GO:0031032">
    <property type="term" value="P:actomyosin structure organization"/>
    <property type="evidence" value="ECO:0007669"/>
    <property type="project" value="TreeGrafter"/>
</dbReference>
<dbReference type="KEGG" id="dpl:KGM_206900"/>
<comment type="caution">
    <text evidence="10">The sequence shown here is derived from an EMBL/GenBank/DDBJ whole genome shotgun (WGS) entry which is preliminary data.</text>
</comment>
<dbReference type="PROSITE" id="PS00107">
    <property type="entry name" value="PROTEIN_KINASE_ATP"/>
    <property type="match status" value="1"/>
</dbReference>
<feature type="region of interest" description="Disordered" evidence="8">
    <location>
        <begin position="782"/>
        <end position="812"/>
    </location>
</feature>
<name>A0A212FML1_DANPL</name>
<evidence type="ECO:0000256" key="4">
    <source>
        <dbReference type="ARBA" id="ARBA00047899"/>
    </source>
</evidence>
<feature type="compositionally biased region" description="Basic and acidic residues" evidence="8">
    <location>
        <begin position="798"/>
        <end position="807"/>
    </location>
</feature>
<dbReference type="Gene3D" id="3.30.200.20">
    <property type="entry name" value="Phosphorylase Kinase, domain 1"/>
    <property type="match status" value="1"/>
</dbReference>
<dbReference type="EMBL" id="AGBW02007651">
    <property type="protein sequence ID" value="OWR54966.1"/>
    <property type="molecule type" value="Genomic_DNA"/>
</dbReference>
<keyword evidence="3 6" id="KW-0067">ATP-binding</keyword>
<keyword evidence="1" id="KW-0597">Phosphoprotein</keyword>
<dbReference type="AlphaFoldDB" id="A0A212FML1"/>
<evidence type="ECO:0000313" key="10">
    <source>
        <dbReference type="EMBL" id="OWR54966.1"/>
    </source>
</evidence>